<organism evidence="1 2">
    <name type="scientific">Gigaspora margarita</name>
    <dbReference type="NCBI Taxonomy" id="4874"/>
    <lineage>
        <taxon>Eukaryota</taxon>
        <taxon>Fungi</taxon>
        <taxon>Fungi incertae sedis</taxon>
        <taxon>Mucoromycota</taxon>
        <taxon>Glomeromycotina</taxon>
        <taxon>Glomeromycetes</taxon>
        <taxon>Diversisporales</taxon>
        <taxon>Gigasporaceae</taxon>
        <taxon>Gigaspora</taxon>
    </lineage>
</organism>
<name>A0ABN7WDS2_GIGMA</name>
<proteinExistence type="predicted"/>
<dbReference type="EMBL" id="CAJVQB010039696">
    <property type="protein sequence ID" value="CAG8827615.1"/>
    <property type="molecule type" value="Genomic_DNA"/>
</dbReference>
<feature type="non-terminal residue" evidence="1">
    <location>
        <position position="1"/>
    </location>
</feature>
<accession>A0ABN7WDS2</accession>
<reference evidence="1 2" key="1">
    <citation type="submission" date="2021-06" db="EMBL/GenBank/DDBJ databases">
        <authorList>
            <person name="Kallberg Y."/>
            <person name="Tangrot J."/>
            <person name="Rosling A."/>
        </authorList>
    </citation>
    <scope>NUCLEOTIDE SEQUENCE [LARGE SCALE GENOMIC DNA]</scope>
    <source>
        <strain evidence="1 2">120-4 pot B 10/14</strain>
    </source>
</reference>
<gene>
    <name evidence="1" type="ORF">GMARGA_LOCUS29462</name>
</gene>
<evidence type="ECO:0000313" key="1">
    <source>
        <dbReference type="EMBL" id="CAG8827615.1"/>
    </source>
</evidence>
<keyword evidence="2" id="KW-1185">Reference proteome</keyword>
<comment type="caution">
    <text evidence="1">The sequence shown here is derived from an EMBL/GenBank/DDBJ whole genome shotgun (WGS) entry which is preliminary data.</text>
</comment>
<dbReference type="Proteomes" id="UP000789901">
    <property type="component" value="Unassembled WGS sequence"/>
</dbReference>
<sequence length="95" mass="11401">FDKVLKICQIRDKLRREHLKEALAKQKKTFHETNIVQQAQNTDLENEEFFDIENEIFNTSEDMDIEELNKSNSEDEFKNCTGDIQSIENWRYLES</sequence>
<evidence type="ECO:0000313" key="2">
    <source>
        <dbReference type="Proteomes" id="UP000789901"/>
    </source>
</evidence>
<protein>
    <submittedName>
        <fullName evidence="1">24163_t:CDS:1</fullName>
    </submittedName>
</protein>